<keyword evidence="1" id="KW-0812">Transmembrane</keyword>
<dbReference type="AlphaFoldDB" id="A0A6A5YJN1"/>
<feature type="transmembrane region" description="Helical" evidence="1">
    <location>
        <begin position="51"/>
        <end position="71"/>
    </location>
</feature>
<dbReference type="Proteomes" id="UP000799770">
    <property type="component" value="Unassembled WGS sequence"/>
</dbReference>
<protein>
    <submittedName>
        <fullName evidence="2">Uncharacterized protein</fullName>
    </submittedName>
</protein>
<reference evidence="2" key="1">
    <citation type="journal article" date="2020" name="Stud. Mycol.">
        <title>101 Dothideomycetes genomes: a test case for predicting lifestyles and emergence of pathogens.</title>
        <authorList>
            <person name="Haridas S."/>
            <person name="Albert R."/>
            <person name="Binder M."/>
            <person name="Bloem J."/>
            <person name="Labutti K."/>
            <person name="Salamov A."/>
            <person name="Andreopoulos B."/>
            <person name="Baker S."/>
            <person name="Barry K."/>
            <person name="Bills G."/>
            <person name="Bluhm B."/>
            <person name="Cannon C."/>
            <person name="Castanera R."/>
            <person name="Culley D."/>
            <person name="Daum C."/>
            <person name="Ezra D."/>
            <person name="Gonzalez J."/>
            <person name="Henrissat B."/>
            <person name="Kuo A."/>
            <person name="Liang C."/>
            <person name="Lipzen A."/>
            <person name="Lutzoni F."/>
            <person name="Magnuson J."/>
            <person name="Mondo S."/>
            <person name="Nolan M."/>
            <person name="Ohm R."/>
            <person name="Pangilinan J."/>
            <person name="Park H.-J."/>
            <person name="Ramirez L."/>
            <person name="Alfaro M."/>
            <person name="Sun H."/>
            <person name="Tritt A."/>
            <person name="Yoshinaga Y."/>
            <person name="Zwiers L.-H."/>
            <person name="Turgeon B."/>
            <person name="Goodwin S."/>
            <person name="Spatafora J."/>
            <person name="Crous P."/>
            <person name="Grigoriev I."/>
        </authorList>
    </citation>
    <scope>NUCLEOTIDE SEQUENCE</scope>
    <source>
        <strain evidence="2">CBS 627.86</strain>
    </source>
</reference>
<feature type="transmembrane region" description="Helical" evidence="1">
    <location>
        <begin position="15"/>
        <end position="39"/>
    </location>
</feature>
<sequence length="304" mass="34877">MCPLGFHQSSTCPHVVAVVPVFARMNLSSILLGCSFNILSFREALRLTFHMVDWNLVAVVIALLAYPVQLLSVQPTVARSLGRLFIWLDREWSHLPEGSPHLQNVASHKCSESECADDTSFNKRLNSGSWSRVLGLLFPPAWSSAEREKVKKPIALSPWRTYIRTDADTLLVYVYTHLVQYERNYLGTWDEFSPDEAFEYFIKLEEHGGVLIGTRSNRWYYPDCRELHDWLKEMTKARMNVELAGWIAYSITQLRLENGADIPSPILTKKDLRRGGWVLALAMTSRFHIPRFLSSFVREALVEC</sequence>
<keyword evidence="1" id="KW-1133">Transmembrane helix</keyword>
<evidence type="ECO:0000313" key="3">
    <source>
        <dbReference type="Proteomes" id="UP000799770"/>
    </source>
</evidence>
<keyword evidence="1" id="KW-0472">Membrane</keyword>
<keyword evidence="3" id="KW-1185">Reference proteome</keyword>
<gene>
    <name evidence="2" type="ORF">BDV96DRAFT_606765</name>
</gene>
<dbReference type="EMBL" id="ML977356">
    <property type="protein sequence ID" value="KAF2107183.1"/>
    <property type="molecule type" value="Genomic_DNA"/>
</dbReference>
<proteinExistence type="predicted"/>
<evidence type="ECO:0000256" key="1">
    <source>
        <dbReference type="SAM" id="Phobius"/>
    </source>
</evidence>
<accession>A0A6A5YJN1</accession>
<evidence type="ECO:0000313" key="2">
    <source>
        <dbReference type="EMBL" id="KAF2107183.1"/>
    </source>
</evidence>
<name>A0A6A5YJN1_9PLEO</name>
<dbReference type="OrthoDB" id="4767000at2759"/>
<organism evidence="2 3">
    <name type="scientific">Lophiotrema nucula</name>
    <dbReference type="NCBI Taxonomy" id="690887"/>
    <lineage>
        <taxon>Eukaryota</taxon>
        <taxon>Fungi</taxon>
        <taxon>Dikarya</taxon>
        <taxon>Ascomycota</taxon>
        <taxon>Pezizomycotina</taxon>
        <taxon>Dothideomycetes</taxon>
        <taxon>Pleosporomycetidae</taxon>
        <taxon>Pleosporales</taxon>
        <taxon>Lophiotremataceae</taxon>
        <taxon>Lophiotrema</taxon>
    </lineage>
</organism>